<protein>
    <recommendedName>
        <fullName evidence="4">Polysaccharide chain length determinant N-terminal domain-containing protein</fullName>
    </recommendedName>
</protein>
<dbReference type="AlphaFoldDB" id="A0A6G8KTE4"/>
<dbReference type="EMBL" id="CP035810">
    <property type="protein sequence ID" value="QIN28082.1"/>
    <property type="molecule type" value="Genomic_DNA"/>
</dbReference>
<gene>
    <name evidence="2" type="ORF">EW640_01355</name>
</gene>
<dbReference type="InterPro" id="IPR050445">
    <property type="entry name" value="Bact_polysacc_biosynth/exp"/>
</dbReference>
<keyword evidence="1" id="KW-1133">Transmembrane helix</keyword>
<feature type="transmembrane region" description="Helical" evidence="1">
    <location>
        <begin position="14"/>
        <end position="35"/>
    </location>
</feature>
<dbReference type="GO" id="GO:0004713">
    <property type="term" value="F:protein tyrosine kinase activity"/>
    <property type="evidence" value="ECO:0007669"/>
    <property type="project" value="TreeGrafter"/>
</dbReference>
<dbReference type="PANTHER" id="PTHR32309">
    <property type="entry name" value="TYROSINE-PROTEIN KINASE"/>
    <property type="match status" value="1"/>
</dbReference>
<dbReference type="Proteomes" id="UP000501518">
    <property type="component" value="Chromosome"/>
</dbReference>
<keyword evidence="1" id="KW-0472">Membrane</keyword>
<sequence>MTTHQFLTILKRRAWWIAAGTLTAGIIAALLLLVWPKTYTSTSNLVVDFDAEEETTAPAGEGLQQRMPTVLELVRNSTEIHEDVAAATGSDTTRAQELSRRLSYSVPVDTTVVAVSAEGRSPQSAQQLNEAATKAVVDRINSDAPGMADLQAVVEQAPTMPRSASAPDPLIIVPVGLLIGLLGSVLASILLHVADRCLRRIDDIEAATGTEVLAAVGRPRTRTIADDQQRRFLPGSYPQLFSRLGLGSQHRACELIVITGLSGARDNGRVAAGLVGTAAASGIDAVLIRDELAPTTASDYGIRIRHLVSLGPDAVRTTSQLGAVLSQCTGDSRLAVLQCGSTDSDPQLRAAFEVADRVVLVIDAQPDRGRLMAALHAAARAGTTVAGLVIVNGASPETAEPSPARRFPGTAFIGSRPTGATLPRHVAASTAPAVGRAPVHVPTEGIAYPAFPAGAVNAYEHSPQYTERIHP</sequence>
<dbReference type="GO" id="GO:0005886">
    <property type="term" value="C:plasma membrane"/>
    <property type="evidence" value="ECO:0007669"/>
    <property type="project" value="TreeGrafter"/>
</dbReference>
<name>A0A6G8KTE4_9MICO</name>
<feature type="transmembrane region" description="Helical" evidence="1">
    <location>
        <begin position="170"/>
        <end position="191"/>
    </location>
</feature>
<evidence type="ECO:0000313" key="2">
    <source>
        <dbReference type="EMBL" id="QIN28082.1"/>
    </source>
</evidence>
<dbReference type="KEGG" id="blut:EW640_01355"/>
<dbReference type="RefSeq" id="WP_165882635.1">
    <property type="nucleotide sequence ID" value="NZ_CP035810.1"/>
</dbReference>
<accession>A0A6G8KTE4</accession>
<evidence type="ECO:0000313" key="3">
    <source>
        <dbReference type="Proteomes" id="UP000501518"/>
    </source>
</evidence>
<dbReference type="PANTHER" id="PTHR32309:SF13">
    <property type="entry name" value="FERRIC ENTEROBACTIN TRANSPORT PROTEIN FEPE"/>
    <property type="match status" value="1"/>
</dbReference>
<evidence type="ECO:0000256" key="1">
    <source>
        <dbReference type="SAM" id="Phobius"/>
    </source>
</evidence>
<evidence type="ECO:0008006" key="4">
    <source>
        <dbReference type="Google" id="ProtNLM"/>
    </source>
</evidence>
<reference evidence="2 3" key="1">
    <citation type="submission" date="2019-02" db="EMBL/GenBank/DDBJ databases">
        <title>Complete Genome Sequence and Methylome Analysis of Brevibacterium luteolum NEB1784.</title>
        <authorList>
            <person name="Fomenkov A."/>
            <person name="Roberts R.J."/>
        </authorList>
    </citation>
    <scope>NUCLEOTIDE SEQUENCE [LARGE SCALE GENOMIC DNA]</scope>
    <source>
        <strain evidence="2 3">NEB1784</strain>
    </source>
</reference>
<keyword evidence="1" id="KW-0812">Transmembrane</keyword>
<organism evidence="2 3">
    <name type="scientific">Brevibacterium luteolum</name>
    <dbReference type="NCBI Taxonomy" id="199591"/>
    <lineage>
        <taxon>Bacteria</taxon>
        <taxon>Bacillati</taxon>
        <taxon>Actinomycetota</taxon>
        <taxon>Actinomycetes</taxon>
        <taxon>Micrococcales</taxon>
        <taxon>Brevibacteriaceae</taxon>
        <taxon>Brevibacterium</taxon>
    </lineage>
</organism>
<proteinExistence type="predicted"/>